<proteinExistence type="inferred from homology"/>
<evidence type="ECO:0000256" key="4">
    <source>
        <dbReference type="SAM" id="MobiDB-lite"/>
    </source>
</evidence>
<dbReference type="GO" id="GO:0003677">
    <property type="term" value="F:DNA binding"/>
    <property type="evidence" value="ECO:0007669"/>
    <property type="project" value="UniProtKB-KW"/>
</dbReference>
<dbReference type="Proteomes" id="UP001240447">
    <property type="component" value="Unassembled WGS sequence"/>
</dbReference>
<comment type="caution">
    <text evidence="5">The sequence shown here is derived from an EMBL/GenBank/DDBJ whole genome shotgun (WGS) entry which is preliminary data.</text>
</comment>
<sequence length="162" mass="16556">MTNPFGEGGFDMNSLLQQAQAMQEQLVSAQQQLEHERVEGTVGSVTVTVTGTGELAGVQIDAGYHDAHDEESLADLGDMIVAAYRVARTQAESIAQQAMNPLAGLGDALGGGDLGALFGGGDAGQSGDARPAGFSLPARDDAETDSADEHADEQRPGGSQGV</sequence>
<evidence type="ECO:0000313" key="5">
    <source>
        <dbReference type="EMBL" id="MDP9821007.1"/>
    </source>
</evidence>
<reference evidence="5 6" key="1">
    <citation type="submission" date="2023-07" db="EMBL/GenBank/DDBJ databases">
        <title>Sequencing the genomes of 1000 actinobacteria strains.</title>
        <authorList>
            <person name="Klenk H.-P."/>
        </authorList>
    </citation>
    <scope>NUCLEOTIDE SEQUENCE [LARGE SCALE GENOMIC DNA]</scope>
    <source>
        <strain evidence="5 6">GD13</strain>
    </source>
</reference>
<dbReference type="Pfam" id="PF02575">
    <property type="entry name" value="YbaB_DNA_bd"/>
    <property type="match status" value="1"/>
</dbReference>
<evidence type="ECO:0000256" key="1">
    <source>
        <dbReference type="ARBA" id="ARBA00023125"/>
    </source>
</evidence>
<feature type="region of interest" description="Disordered" evidence="4">
    <location>
        <begin position="122"/>
        <end position="162"/>
    </location>
</feature>
<dbReference type="RefSeq" id="WP_181642562.1">
    <property type="nucleotide sequence ID" value="NZ_CCXJ01000716.1"/>
</dbReference>
<comment type="subcellular location">
    <subcellularLocation>
        <location evidence="2">Cytoplasm</location>
        <location evidence="2">Nucleoid</location>
    </subcellularLocation>
</comment>
<organism evidence="5 6">
    <name type="scientific">Nocardioides massiliensis</name>
    <dbReference type="NCBI Taxonomy" id="1325935"/>
    <lineage>
        <taxon>Bacteria</taxon>
        <taxon>Bacillati</taxon>
        <taxon>Actinomycetota</taxon>
        <taxon>Actinomycetes</taxon>
        <taxon>Propionibacteriales</taxon>
        <taxon>Nocardioidaceae</taxon>
        <taxon>Nocardioides</taxon>
    </lineage>
</organism>
<keyword evidence="1 2" id="KW-0238">DNA-binding</keyword>
<protein>
    <recommendedName>
        <fullName evidence="2">Nucleoid-associated protein J2S59_000816</fullName>
    </recommendedName>
</protein>
<dbReference type="PANTHER" id="PTHR33449">
    <property type="entry name" value="NUCLEOID-ASSOCIATED PROTEIN YBAB"/>
    <property type="match status" value="1"/>
</dbReference>
<accession>A0ABT9NKQ4</accession>
<dbReference type="SUPFAM" id="SSF82607">
    <property type="entry name" value="YbaB-like"/>
    <property type="match status" value="1"/>
</dbReference>
<dbReference type="HAMAP" id="MF_00274">
    <property type="entry name" value="DNA_YbaB_EbfC"/>
    <property type="match status" value="1"/>
</dbReference>
<comment type="subunit">
    <text evidence="2">Homodimer.</text>
</comment>
<dbReference type="InterPro" id="IPR036894">
    <property type="entry name" value="YbaB-like_sf"/>
</dbReference>
<comment type="similarity">
    <text evidence="2">Belongs to the YbaB/EbfC family.</text>
</comment>
<evidence type="ECO:0000256" key="2">
    <source>
        <dbReference type="HAMAP-Rule" id="MF_00274"/>
    </source>
</evidence>
<dbReference type="EMBL" id="JAUSQM010000001">
    <property type="protein sequence ID" value="MDP9821007.1"/>
    <property type="molecule type" value="Genomic_DNA"/>
</dbReference>
<comment type="function">
    <text evidence="2">Binds to DNA and alters its conformation. May be involved in regulation of gene expression, nucleoid organization and DNA protection.</text>
</comment>
<name>A0ABT9NKQ4_9ACTN</name>
<keyword evidence="2" id="KW-0963">Cytoplasm</keyword>
<evidence type="ECO:0000256" key="3">
    <source>
        <dbReference type="SAM" id="Coils"/>
    </source>
</evidence>
<evidence type="ECO:0000313" key="6">
    <source>
        <dbReference type="Proteomes" id="UP001240447"/>
    </source>
</evidence>
<dbReference type="Gene3D" id="3.30.1310.10">
    <property type="entry name" value="Nucleoid-associated protein YbaB-like domain"/>
    <property type="match status" value="1"/>
</dbReference>
<dbReference type="PANTHER" id="PTHR33449:SF1">
    <property type="entry name" value="NUCLEOID-ASSOCIATED PROTEIN YBAB"/>
    <property type="match status" value="1"/>
</dbReference>
<feature type="coiled-coil region" evidence="3">
    <location>
        <begin position="12"/>
        <end position="39"/>
    </location>
</feature>
<gene>
    <name evidence="5" type="ORF">J2S59_000816</name>
</gene>
<keyword evidence="3" id="KW-0175">Coiled coil</keyword>
<keyword evidence="6" id="KW-1185">Reference proteome</keyword>
<dbReference type="InterPro" id="IPR004401">
    <property type="entry name" value="YbaB/EbfC"/>
</dbReference>